<name>A0A1R3FZS2_9ROSI</name>
<accession>A0A1R3FZS2</accession>
<evidence type="ECO:0000313" key="2">
    <source>
        <dbReference type="Proteomes" id="UP000187203"/>
    </source>
</evidence>
<proteinExistence type="predicted"/>
<comment type="caution">
    <text evidence="1">The sequence shown here is derived from an EMBL/GenBank/DDBJ whole genome shotgun (WGS) entry which is preliminary data.</text>
</comment>
<evidence type="ECO:0000313" key="1">
    <source>
        <dbReference type="EMBL" id="OMO51338.1"/>
    </source>
</evidence>
<organism evidence="1 2">
    <name type="scientific">Corchorus olitorius</name>
    <dbReference type="NCBI Taxonomy" id="93759"/>
    <lineage>
        <taxon>Eukaryota</taxon>
        <taxon>Viridiplantae</taxon>
        <taxon>Streptophyta</taxon>
        <taxon>Embryophyta</taxon>
        <taxon>Tracheophyta</taxon>
        <taxon>Spermatophyta</taxon>
        <taxon>Magnoliopsida</taxon>
        <taxon>eudicotyledons</taxon>
        <taxon>Gunneridae</taxon>
        <taxon>Pentapetalae</taxon>
        <taxon>rosids</taxon>
        <taxon>malvids</taxon>
        <taxon>Malvales</taxon>
        <taxon>Malvaceae</taxon>
        <taxon>Grewioideae</taxon>
        <taxon>Apeibeae</taxon>
        <taxon>Corchorus</taxon>
    </lineage>
</organism>
<sequence length="222" mass="25883">MGPVFKYVIHLIVLFQTPQTDLQSEPSAASDIEPEDPIASNPRTRGLDLDLKWIPQPTCVYCVSSEESMRVSLCTSMAERKKRKKWRGVKIESVCEVEAPFAEPGEDYMWEVAKEKHVEENFPWECQNEKRWNAEKLKQSKDIQQYCSQVKVHAASKLNESARLQSPHHFDKVPHLMVAEVHLDHLEFGFRHLLKVLKPMTISEACQGKEQWNEILPWYLFY</sequence>
<dbReference type="EMBL" id="AWUE01024214">
    <property type="protein sequence ID" value="OMO51338.1"/>
    <property type="molecule type" value="Genomic_DNA"/>
</dbReference>
<gene>
    <name evidence="1" type="ORF">COLO4_37723</name>
</gene>
<keyword evidence="2" id="KW-1185">Reference proteome</keyword>
<protein>
    <submittedName>
        <fullName evidence="1">Uncharacterized protein</fullName>
    </submittedName>
</protein>
<dbReference type="AlphaFoldDB" id="A0A1R3FZS2"/>
<reference evidence="2" key="1">
    <citation type="submission" date="2013-09" db="EMBL/GenBank/DDBJ databases">
        <title>Corchorus olitorius genome sequencing.</title>
        <authorList>
            <person name="Alam M."/>
            <person name="Haque M.S."/>
            <person name="Islam M.S."/>
            <person name="Emdad E.M."/>
            <person name="Islam M.M."/>
            <person name="Ahmed B."/>
            <person name="Halim A."/>
            <person name="Hossen Q.M.M."/>
            <person name="Hossain M.Z."/>
            <person name="Ahmed R."/>
            <person name="Khan M.M."/>
            <person name="Islam R."/>
            <person name="Rashid M.M."/>
            <person name="Khan S.A."/>
            <person name="Rahman M.S."/>
            <person name="Alam M."/>
            <person name="Yahiya A.S."/>
            <person name="Khan M.S."/>
            <person name="Azam M.S."/>
            <person name="Haque T."/>
            <person name="Lashkar M.Z.H."/>
            <person name="Akhand A.I."/>
            <person name="Morshed G."/>
            <person name="Roy S."/>
            <person name="Uddin K.S."/>
            <person name="Rabeya T."/>
            <person name="Hossain A.S."/>
            <person name="Chowdhury A."/>
            <person name="Snigdha A.R."/>
            <person name="Mortoza M.S."/>
            <person name="Matin S.A."/>
            <person name="Hoque S.M.E."/>
            <person name="Islam M.K."/>
            <person name="Roy D.K."/>
            <person name="Haider R."/>
            <person name="Moosa M.M."/>
            <person name="Elias S.M."/>
            <person name="Hasan A.M."/>
            <person name="Jahan S."/>
            <person name="Shafiuddin M."/>
            <person name="Mahmood N."/>
            <person name="Shommy N.S."/>
        </authorList>
    </citation>
    <scope>NUCLEOTIDE SEQUENCE [LARGE SCALE GENOMIC DNA]</scope>
    <source>
        <strain evidence="2">cv. O-4</strain>
    </source>
</reference>
<dbReference type="Proteomes" id="UP000187203">
    <property type="component" value="Unassembled WGS sequence"/>
</dbReference>